<evidence type="ECO:0000256" key="2">
    <source>
        <dbReference type="ARBA" id="ARBA00023274"/>
    </source>
</evidence>
<keyword evidence="4" id="KW-1185">Reference proteome</keyword>
<gene>
    <name evidence="3" type="ORF">WBA_LOCUS2970</name>
</gene>
<dbReference type="EMBL" id="UYWW01000921">
    <property type="protein sequence ID" value="VDM09584.1"/>
    <property type="molecule type" value="Genomic_DNA"/>
</dbReference>
<dbReference type="InParanoid" id="A0A3P7E0I0"/>
<dbReference type="InterPro" id="IPR005707">
    <property type="entry name" value="Ribosomal_uS2_euk/arc"/>
</dbReference>
<proteinExistence type="predicted"/>
<sequence length="53" mass="5976">MSAGLETFALKEEDAIKLLACQTHVGAANCDFQMEQYVWKRRADGLFILLCII</sequence>
<accession>A0A3P7E0I0</accession>
<name>A0A3P7E0I0_WUCBA</name>
<dbReference type="AlphaFoldDB" id="A0A3P7E0I0"/>
<keyword evidence="1" id="KW-0689">Ribosomal protein</keyword>
<dbReference type="InterPro" id="IPR023591">
    <property type="entry name" value="Ribosomal_uS2_flav_dom_sf"/>
</dbReference>
<dbReference type="SUPFAM" id="SSF52313">
    <property type="entry name" value="Ribosomal protein S2"/>
    <property type="match status" value="1"/>
</dbReference>
<evidence type="ECO:0000313" key="3">
    <source>
        <dbReference type="EMBL" id="VDM09584.1"/>
    </source>
</evidence>
<evidence type="ECO:0000256" key="1">
    <source>
        <dbReference type="ARBA" id="ARBA00022980"/>
    </source>
</evidence>
<keyword evidence="2" id="KW-0687">Ribonucleoprotein</keyword>
<dbReference type="Gene3D" id="3.40.50.10490">
    <property type="entry name" value="Glucose-6-phosphate isomerase like protein, domain 1"/>
    <property type="match status" value="1"/>
</dbReference>
<dbReference type="OrthoDB" id="414863at2759"/>
<dbReference type="PROSITE" id="PS00962">
    <property type="entry name" value="RIBOSOMAL_S2_1"/>
    <property type="match status" value="1"/>
</dbReference>
<dbReference type="PANTHER" id="PTHR11489">
    <property type="entry name" value="40S RIBOSOMAL PROTEIN SA"/>
    <property type="match status" value="1"/>
</dbReference>
<dbReference type="Proteomes" id="UP000270924">
    <property type="component" value="Unassembled WGS sequence"/>
</dbReference>
<protein>
    <recommendedName>
        <fullName evidence="5">40S ribosomal protein SA</fullName>
    </recommendedName>
</protein>
<evidence type="ECO:0008006" key="5">
    <source>
        <dbReference type="Google" id="ProtNLM"/>
    </source>
</evidence>
<organism evidence="3 4">
    <name type="scientific">Wuchereria bancrofti</name>
    <dbReference type="NCBI Taxonomy" id="6293"/>
    <lineage>
        <taxon>Eukaryota</taxon>
        <taxon>Metazoa</taxon>
        <taxon>Ecdysozoa</taxon>
        <taxon>Nematoda</taxon>
        <taxon>Chromadorea</taxon>
        <taxon>Rhabditida</taxon>
        <taxon>Spirurina</taxon>
        <taxon>Spiruromorpha</taxon>
        <taxon>Filarioidea</taxon>
        <taxon>Onchocercidae</taxon>
        <taxon>Wuchereria</taxon>
    </lineage>
</organism>
<dbReference type="InterPro" id="IPR018130">
    <property type="entry name" value="Ribosomal_uS2_CS"/>
</dbReference>
<dbReference type="GO" id="GO:0015935">
    <property type="term" value="C:small ribosomal subunit"/>
    <property type="evidence" value="ECO:0007669"/>
    <property type="project" value="InterPro"/>
</dbReference>
<dbReference type="GO" id="GO:0006412">
    <property type="term" value="P:translation"/>
    <property type="evidence" value="ECO:0007669"/>
    <property type="project" value="InterPro"/>
</dbReference>
<dbReference type="GO" id="GO:0003735">
    <property type="term" value="F:structural constituent of ribosome"/>
    <property type="evidence" value="ECO:0007669"/>
    <property type="project" value="InterPro"/>
</dbReference>
<evidence type="ECO:0000313" key="4">
    <source>
        <dbReference type="Proteomes" id="UP000270924"/>
    </source>
</evidence>
<reference evidence="3 4" key="1">
    <citation type="submission" date="2018-11" db="EMBL/GenBank/DDBJ databases">
        <authorList>
            <consortium name="Pathogen Informatics"/>
        </authorList>
    </citation>
    <scope>NUCLEOTIDE SEQUENCE [LARGE SCALE GENOMIC DNA]</scope>
</reference>